<name>A0A1Y5HWB8_OLEAN</name>
<dbReference type="GO" id="GO:0016706">
    <property type="term" value="F:2-oxoglutarate-dependent dioxygenase activity"/>
    <property type="evidence" value="ECO:0007669"/>
    <property type="project" value="TreeGrafter"/>
</dbReference>
<dbReference type="InterPro" id="IPR003347">
    <property type="entry name" value="JmjC_dom"/>
</dbReference>
<evidence type="ECO:0000313" key="6">
    <source>
        <dbReference type="Proteomes" id="UP000227088"/>
    </source>
</evidence>
<dbReference type="Gene3D" id="2.60.120.650">
    <property type="entry name" value="Cupin"/>
    <property type="match status" value="1"/>
</dbReference>
<dbReference type="EMBL" id="MABE01000562">
    <property type="protein sequence ID" value="OUS39402.1"/>
    <property type="molecule type" value="Genomic_DNA"/>
</dbReference>
<comment type="caution">
    <text evidence="5">The sequence shown here is derived from an EMBL/GenBank/DDBJ whole genome shotgun (WGS) entry which is preliminary data.</text>
</comment>
<sequence length="391" mass="45051">MDILGNISKEQFLKEYWQKKPLLIRQAYPNFEPLIPADELAGMSLEEEIESRIIMENGPDSHWQPLTGPFTEETFSTLPEDKWTLLIQGVDQWVPEAADLLQDFNFIPNWRIDDLMISFATDGGSVGPHYDQYDVFLLQAEGQREWRVGQMCSLDDKCLEGTPLRILAEFEESDRWVLEPGDMLYLPPCLAHYGISQGNCQTYSIGFRAPTKTELMHSLIDQIAANCDDDSRYQDPDLKLQEHCGEISENALQQVRDFMTQALADPVLLGDTIGKLMTEAKYPQEHPQERDDSEQEDKAFYQLSDLKFDLQSIDIQRELHSRFAFNSHQDNHSFYAGGKAHPITEDSLALAKYLTEQRQYNGRQLQTLCENRDNEKLLLNLWQDGHFFSGE</sequence>
<reference evidence="6" key="1">
    <citation type="journal article" date="2017" name="Proc. Natl. Acad. Sci. U.S.A.">
        <title>Simulation of Deepwater Horizon oil plume reveals substrate specialization within a complex community of hydrocarbon degraders.</title>
        <authorList>
            <person name="Hu P."/>
            <person name="Dubinsky E.A."/>
            <person name="Probst A.J."/>
            <person name="Wang J."/>
            <person name="Sieber C.M.K."/>
            <person name="Tom L.M."/>
            <person name="Gardinali P."/>
            <person name="Banfield J.F."/>
            <person name="Atlas R.M."/>
            <person name="Andersen G.L."/>
        </authorList>
    </citation>
    <scope>NUCLEOTIDE SEQUENCE [LARGE SCALE GENOMIC DNA]</scope>
</reference>
<evidence type="ECO:0000259" key="4">
    <source>
        <dbReference type="PROSITE" id="PS51184"/>
    </source>
</evidence>
<protein>
    <recommendedName>
        <fullName evidence="4">JmjC domain-containing protein</fullName>
    </recommendedName>
</protein>
<gene>
    <name evidence="5" type="ORF">A9R00_09685</name>
</gene>
<dbReference type="PROSITE" id="PS51184">
    <property type="entry name" value="JMJC"/>
    <property type="match status" value="1"/>
</dbReference>
<organism evidence="5 6">
    <name type="scientific">Oleispira antarctica</name>
    <dbReference type="NCBI Taxonomy" id="188908"/>
    <lineage>
        <taxon>Bacteria</taxon>
        <taxon>Pseudomonadati</taxon>
        <taxon>Pseudomonadota</taxon>
        <taxon>Gammaproteobacteria</taxon>
        <taxon>Oceanospirillales</taxon>
        <taxon>Oceanospirillaceae</taxon>
        <taxon>Oleispira</taxon>
    </lineage>
</organism>
<evidence type="ECO:0000256" key="2">
    <source>
        <dbReference type="ARBA" id="ARBA00022723"/>
    </source>
</evidence>
<accession>A0A1Y5HWB8</accession>
<dbReference type="Gene3D" id="3.40.366.30">
    <property type="entry name" value="50S ribosomal protein L16 arginine hydroxylase, Chain A, Domain 2"/>
    <property type="match status" value="1"/>
</dbReference>
<dbReference type="AlphaFoldDB" id="A0A1Y5HWB8"/>
<dbReference type="GO" id="GO:0046872">
    <property type="term" value="F:metal ion binding"/>
    <property type="evidence" value="ECO:0007669"/>
    <property type="project" value="UniProtKB-KW"/>
</dbReference>
<proteinExistence type="predicted"/>
<keyword evidence="2" id="KW-0479">Metal-binding</keyword>
<dbReference type="SUPFAM" id="SSF51197">
    <property type="entry name" value="Clavaminate synthase-like"/>
    <property type="match status" value="1"/>
</dbReference>
<feature type="domain" description="JmjC" evidence="4">
    <location>
        <begin position="96"/>
        <end position="224"/>
    </location>
</feature>
<comment type="cofactor">
    <cofactor evidence="1">
        <name>Fe(2+)</name>
        <dbReference type="ChEBI" id="CHEBI:29033"/>
    </cofactor>
</comment>
<dbReference type="InterPro" id="IPR039994">
    <property type="entry name" value="NO66-like"/>
</dbReference>
<keyword evidence="3" id="KW-0408">Iron</keyword>
<dbReference type="PANTHER" id="PTHR13096">
    <property type="entry name" value="MINA53 MYC INDUCED NUCLEAR ANTIGEN"/>
    <property type="match status" value="1"/>
</dbReference>
<evidence type="ECO:0000256" key="3">
    <source>
        <dbReference type="ARBA" id="ARBA00023004"/>
    </source>
</evidence>
<dbReference type="PANTHER" id="PTHR13096:SF8">
    <property type="entry name" value="RIBOSOMAL OXYGENASE 1"/>
    <property type="match status" value="1"/>
</dbReference>
<evidence type="ECO:0000313" key="5">
    <source>
        <dbReference type="EMBL" id="OUS39402.1"/>
    </source>
</evidence>
<dbReference type="SMART" id="SM00558">
    <property type="entry name" value="JmjC"/>
    <property type="match status" value="1"/>
</dbReference>
<evidence type="ECO:0000256" key="1">
    <source>
        <dbReference type="ARBA" id="ARBA00001954"/>
    </source>
</evidence>
<dbReference type="Proteomes" id="UP000227088">
    <property type="component" value="Unassembled WGS sequence"/>
</dbReference>
<dbReference type="Pfam" id="PF08007">
    <property type="entry name" value="JmjC_2"/>
    <property type="match status" value="1"/>
</dbReference>